<feature type="domain" description="Sialate O-acetylesterase" evidence="2">
    <location>
        <begin position="112"/>
        <end position="359"/>
    </location>
</feature>
<dbReference type="Pfam" id="PF03629">
    <property type="entry name" value="SASA"/>
    <property type="match status" value="1"/>
</dbReference>
<organism evidence="3 4">
    <name type="scientific">Prolixibacter bellariivorans</name>
    <dbReference type="NCBI Taxonomy" id="314319"/>
    <lineage>
        <taxon>Bacteria</taxon>
        <taxon>Pseudomonadati</taxon>
        <taxon>Bacteroidota</taxon>
        <taxon>Bacteroidia</taxon>
        <taxon>Marinilabiliales</taxon>
        <taxon>Prolixibacteraceae</taxon>
        <taxon>Prolixibacter</taxon>
    </lineage>
</organism>
<keyword evidence="1" id="KW-0378">Hydrolase</keyword>
<dbReference type="SUPFAM" id="SSF52266">
    <property type="entry name" value="SGNH hydrolase"/>
    <property type="match status" value="1"/>
</dbReference>
<accession>A0A5M4B2Z2</accession>
<dbReference type="OrthoDB" id="9816001at2"/>
<dbReference type="InterPro" id="IPR036514">
    <property type="entry name" value="SGNH_hydro_sf"/>
</dbReference>
<sequence length="471" mass="52877">MIKQQHMKRILLLLFVIIPAFTFAQPTLKLPNILSDHAVFQASSSVKLWGWGHSTVPVKIVCSWNPSDTITTMPKKDWTWETTVKTPKAGGPYTISFSSGKKQITIHDILTGEVWLCSGQSNMEFNYNWGSIDSVDVKKTANREIRFFQPSHSYADYPQGNTEGEWKVCDAASMPNFSLVGYFFGRKLNTQLHKPIGLIGSYWGGSCVQAWTPKEAYKGNSQLWQEAEDLPAVSWSPVAPTVIYNAMIHPILNYKIAGTIWYQGEQNTDRPQYYGDLFKAMITSWRKEFRNDFPFYFVQIAPWSGYGGLSGAIVREQQASALSLPKTGMVTVGDLVDDVTNIHPKSKKPVGDRLANLALKEVYGFDKLEPYQPQFASMNIKGNKALITVKSIGKLTVKGKAIESFQVAGSDQHFYPAQAKLKKDGTIEVFSKKVKHPVAVRYCFTNGGMPNLFDTNGLPLEPFRTDNWKVK</sequence>
<evidence type="ECO:0000313" key="3">
    <source>
        <dbReference type="EMBL" id="GET34256.1"/>
    </source>
</evidence>
<dbReference type="EMBL" id="BLAX01000001">
    <property type="protein sequence ID" value="GET34256.1"/>
    <property type="molecule type" value="Genomic_DNA"/>
</dbReference>
<protein>
    <submittedName>
        <fullName evidence="3">9-O-acetylesterase</fullName>
    </submittedName>
</protein>
<comment type="caution">
    <text evidence="3">The sequence shown here is derived from an EMBL/GenBank/DDBJ whole genome shotgun (WGS) entry which is preliminary data.</text>
</comment>
<evidence type="ECO:0000256" key="1">
    <source>
        <dbReference type="ARBA" id="ARBA00022801"/>
    </source>
</evidence>
<reference evidence="3 4" key="1">
    <citation type="submission" date="2019-10" db="EMBL/GenBank/DDBJ databases">
        <title>Prolixibacter strains distinguished by the presence of nitrate reductase genes were adept at nitrate-dependent anaerobic corrosion of metallic iron and carbon steel.</title>
        <authorList>
            <person name="Iino T."/>
            <person name="Shono N."/>
            <person name="Ito K."/>
            <person name="Nakamura R."/>
            <person name="Sueoka K."/>
            <person name="Harayama S."/>
            <person name="Ohkuma M."/>
        </authorList>
    </citation>
    <scope>NUCLEOTIDE SEQUENCE [LARGE SCALE GENOMIC DNA]</scope>
    <source>
        <strain evidence="3 4">JCM 13498</strain>
    </source>
</reference>
<name>A0A5M4B2Z2_9BACT</name>
<evidence type="ECO:0000259" key="2">
    <source>
        <dbReference type="Pfam" id="PF03629"/>
    </source>
</evidence>
<proteinExistence type="predicted"/>
<dbReference type="Gene3D" id="3.40.50.1110">
    <property type="entry name" value="SGNH hydrolase"/>
    <property type="match status" value="1"/>
</dbReference>
<dbReference type="GO" id="GO:0005975">
    <property type="term" value="P:carbohydrate metabolic process"/>
    <property type="evidence" value="ECO:0007669"/>
    <property type="project" value="TreeGrafter"/>
</dbReference>
<dbReference type="InterPro" id="IPR039329">
    <property type="entry name" value="SIAE"/>
</dbReference>
<dbReference type="GO" id="GO:0001681">
    <property type="term" value="F:sialate O-acetylesterase activity"/>
    <property type="evidence" value="ECO:0007669"/>
    <property type="project" value="InterPro"/>
</dbReference>
<evidence type="ECO:0000313" key="4">
    <source>
        <dbReference type="Proteomes" id="UP000391834"/>
    </source>
</evidence>
<gene>
    <name evidence="3" type="ORF">PbJCM13498_31190</name>
</gene>
<dbReference type="PANTHER" id="PTHR22901">
    <property type="entry name" value="SIALATE O-ACETYLESTERASE"/>
    <property type="match status" value="1"/>
</dbReference>
<dbReference type="Proteomes" id="UP000391834">
    <property type="component" value="Unassembled WGS sequence"/>
</dbReference>
<dbReference type="AlphaFoldDB" id="A0A5M4B2Z2"/>
<dbReference type="PANTHER" id="PTHR22901:SF0">
    <property type="entry name" value="SIALATE O-ACETYLESTERASE"/>
    <property type="match status" value="1"/>
</dbReference>
<dbReference type="InterPro" id="IPR005181">
    <property type="entry name" value="SASA"/>
</dbReference>
<keyword evidence="4" id="KW-1185">Reference proteome</keyword>